<dbReference type="AlphaFoldDB" id="A0A086JZU4"/>
<dbReference type="PANTHER" id="PTHR36749:SF1">
    <property type="entry name" value="F7O18.3 PROTEIN"/>
    <property type="match status" value="1"/>
</dbReference>
<feature type="compositionally biased region" description="Acidic residues" evidence="1">
    <location>
        <begin position="354"/>
        <end position="365"/>
    </location>
</feature>
<evidence type="ECO:0000313" key="3">
    <source>
        <dbReference type="Proteomes" id="UP000028837"/>
    </source>
</evidence>
<feature type="region of interest" description="Disordered" evidence="1">
    <location>
        <begin position="263"/>
        <end position="289"/>
    </location>
</feature>
<comment type="caution">
    <text evidence="2">The sequence shown here is derived from an EMBL/GenBank/DDBJ whole genome shotgun (WGS) entry which is preliminary data.</text>
</comment>
<dbReference type="PANTHER" id="PTHR36749">
    <property type="entry name" value="F7O18.3 PROTEIN"/>
    <property type="match status" value="1"/>
</dbReference>
<gene>
    <name evidence="2" type="ORF">TGDOM2_314540</name>
</gene>
<dbReference type="VEuPathDB" id="ToxoDB:TGDOM2_314540"/>
<dbReference type="OrthoDB" id="361409at2759"/>
<feature type="compositionally biased region" description="Basic and acidic residues" evidence="1">
    <location>
        <begin position="380"/>
        <end position="408"/>
    </location>
</feature>
<name>A0A086JZU4_TOXGO</name>
<feature type="compositionally biased region" description="Basic and acidic residues" evidence="1">
    <location>
        <begin position="428"/>
        <end position="437"/>
    </location>
</feature>
<protein>
    <submittedName>
        <fullName evidence="2">Uncharacterized protein</fullName>
    </submittedName>
</protein>
<proteinExistence type="predicted"/>
<sequence>MSSIRERQAEQTSLLGRSRAERLLDGIYQRQKKYLLQQRRRAAAEAASRIVLPEEKRRRLILPETSSPSADASAGQKAKDKAARTCSAPHAASASPTSGPKSVEDAVATLQRHMWRRAKFPKAVKLFQQLWKSHFSPSTKRCLLAGFLTAASTDTCVNAPEGRTEVQTFFRETVEPLLENERRKRQDVALCLERARAARAKAREAVLQAQLESVVRPRDSSGGKRRHDGSKEVSSSGRQATVAAVAQAAAALVADLEDAELRRGEGQQARGLGGDPRDGVGSRGTELGNVTKAEAADDEVTLLDEEKELLEILQLRCKTHLLLFTDDPFQFNQQVTELRRTLDSIAASVQAVAEEVEEEPEEVEAEGQNATQGADSGNLPRDRDPSPLPDSQDREAAAERHSIQDDSHVCSSPTSVAKAPEDSQFDLRAGEGERGSDEECEATASALTGSEKEDSASINSAVPTAAPLESPGDGADPGGEDIDEDVFEDSPEVKWPLPLKKFELLNLMRCFFIDCLATVFTYRSFSWARASIEQLFQHVYLHRSIFSESDQGQISLWQAQLKVAHKSAMNITALGIGEAAHPVQDGRDERISTVHGSIVWSAKQMGC</sequence>
<evidence type="ECO:0000313" key="2">
    <source>
        <dbReference type="EMBL" id="KFG37662.1"/>
    </source>
</evidence>
<accession>A0A086JZU4</accession>
<feature type="compositionally biased region" description="Low complexity" evidence="1">
    <location>
        <begin position="87"/>
        <end position="100"/>
    </location>
</feature>
<reference evidence="2 3" key="1">
    <citation type="submission" date="2014-02" db="EMBL/GenBank/DDBJ databases">
        <authorList>
            <person name="Sibley D."/>
            <person name="Venepally P."/>
            <person name="Karamycheva S."/>
            <person name="Hadjithomas M."/>
            <person name="Khan A."/>
            <person name="Brunk B."/>
            <person name="Roos D."/>
            <person name="Caler E."/>
            <person name="Lorenzi H."/>
        </authorList>
    </citation>
    <scope>NUCLEOTIDE SEQUENCE [LARGE SCALE GENOMIC DNA]</scope>
    <source>
        <strain evidence="2 3">GAB2-2007-GAL-DOM2</strain>
    </source>
</reference>
<feature type="region of interest" description="Disordered" evidence="1">
    <location>
        <begin position="61"/>
        <end position="103"/>
    </location>
</feature>
<dbReference type="Proteomes" id="UP000028837">
    <property type="component" value="Unassembled WGS sequence"/>
</dbReference>
<dbReference type="EMBL" id="AHZU02000994">
    <property type="protein sequence ID" value="KFG37662.1"/>
    <property type="molecule type" value="Genomic_DNA"/>
</dbReference>
<feature type="region of interest" description="Disordered" evidence="1">
    <location>
        <begin position="351"/>
        <end position="485"/>
    </location>
</feature>
<evidence type="ECO:0000256" key="1">
    <source>
        <dbReference type="SAM" id="MobiDB-lite"/>
    </source>
</evidence>
<feature type="region of interest" description="Disordered" evidence="1">
    <location>
        <begin position="213"/>
        <end position="239"/>
    </location>
</feature>
<organism evidence="2 3">
    <name type="scientific">Toxoplasma gondii GAB2-2007-GAL-DOM2</name>
    <dbReference type="NCBI Taxonomy" id="1130820"/>
    <lineage>
        <taxon>Eukaryota</taxon>
        <taxon>Sar</taxon>
        <taxon>Alveolata</taxon>
        <taxon>Apicomplexa</taxon>
        <taxon>Conoidasida</taxon>
        <taxon>Coccidia</taxon>
        <taxon>Eucoccidiorida</taxon>
        <taxon>Eimeriorina</taxon>
        <taxon>Sarcocystidae</taxon>
        <taxon>Toxoplasma</taxon>
    </lineage>
</organism>